<evidence type="ECO:0000259" key="1">
    <source>
        <dbReference type="PROSITE" id="PS51704"/>
    </source>
</evidence>
<comment type="caution">
    <text evidence="2">The sequence shown here is derived from an EMBL/GenBank/DDBJ whole genome shotgun (WGS) entry which is preliminary data.</text>
</comment>
<dbReference type="InterPro" id="IPR017946">
    <property type="entry name" value="PLC-like_Pdiesterase_TIM-brl"/>
</dbReference>
<sequence>MDIIGHRGARGEAPENTLSGFYYLRDLGISRVEFDIQVAGDGQLIVIHDDILERTTNHHGSIKDVDSDALFNVDATRHLFPDWPIREGVPTLRQVLAVLADFEHLQLEVKAKTLADCQAVVQQLPELWQPFGKRAVTTSFNVDYLRMMQAHHPHIPRGLLVERHFVGDMIGLAKQLECSLIAPHHSLLTNILIDSAHQQGLVVSTWTVNDTQRMQDLAAMGLDSLITDYPSMALKHLYPTP</sequence>
<dbReference type="SUPFAM" id="SSF51695">
    <property type="entry name" value="PLC-like phosphodiesterases"/>
    <property type="match status" value="1"/>
</dbReference>
<dbReference type="Proteomes" id="UP000244223">
    <property type="component" value="Unassembled WGS sequence"/>
</dbReference>
<keyword evidence="3" id="KW-1185">Reference proteome</keyword>
<dbReference type="Pfam" id="PF03009">
    <property type="entry name" value="GDPD"/>
    <property type="match status" value="1"/>
</dbReference>
<dbReference type="PROSITE" id="PS51704">
    <property type="entry name" value="GP_PDE"/>
    <property type="match status" value="1"/>
</dbReference>
<gene>
    <name evidence="2" type="ORF">C8N29_10569</name>
</gene>
<dbReference type="GO" id="GO:0006629">
    <property type="term" value="P:lipid metabolic process"/>
    <property type="evidence" value="ECO:0007669"/>
    <property type="project" value="InterPro"/>
</dbReference>
<dbReference type="RefSeq" id="WP_107865263.1">
    <property type="nucleotide sequence ID" value="NZ_QAON01000005.1"/>
</dbReference>
<feature type="domain" description="GP-PDE" evidence="1">
    <location>
        <begin position="1"/>
        <end position="237"/>
    </location>
</feature>
<dbReference type="PANTHER" id="PTHR46211:SF1">
    <property type="entry name" value="GLYCEROPHOSPHODIESTER PHOSPHODIESTERASE, CYTOPLASMIC"/>
    <property type="match status" value="1"/>
</dbReference>
<organism evidence="2 3">
    <name type="scientific">Agitococcus lubricus</name>
    <dbReference type="NCBI Taxonomy" id="1077255"/>
    <lineage>
        <taxon>Bacteria</taxon>
        <taxon>Pseudomonadati</taxon>
        <taxon>Pseudomonadota</taxon>
        <taxon>Gammaproteobacteria</taxon>
        <taxon>Moraxellales</taxon>
        <taxon>Moraxellaceae</taxon>
        <taxon>Agitococcus</taxon>
    </lineage>
</organism>
<dbReference type="Gene3D" id="3.20.20.190">
    <property type="entry name" value="Phosphatidylinositol (PI) phosphodiesterase"/>
    <property type="match status" value="1"/>
</dbReference>
<dbReference type="OrthoDB" id="384721at2"/>
<dbReference type="EMBL" id="QAON01000005">
    <property type="protein sequence ID" value="PTQ89745.1"/>
    <property type="molecule type" value="Genomic_DNA"/>
</dbReference>
<dbReference type="PANTHER" id="PTHR46211">
    <property type="entry name" value="GLYCEROPHOSPHORYL DIESTER PHOSPHODIESTERASE"/>
    <property type="match status" value="1"/>
</dbReference>
<evidence type="ECO:0000313" key="2">
    <source>
        <dbReference type="EMBL" id="PTQ89745.1"/>
    </source>
</evidence>
<reference evidence="2 3" key="1">
    <citation type="submission" date="2018-04" db="EMBL/GenBank/DDBJ databases">
        <title>Genomic Encyclopedia of Archaeal and Bacterial Type Strains, Phase II (KMG-II): from individual species to whole genera.</title>
        <authorList>
            <person name="Goeker M."/>
        </authorList>
    </citation>
    <scope>NUCLEOTIDE SEQUENCE [LARGE SCALE GENOMIC DNA]</scope>
    <source>
        <strain evidence="2 3">DSM 5822</strain>
    </source>
</reference>
<accession>A0A2T5J0A6</accession>
<proteinExistence type="predicted"/>
<evidence type="ECO:0000313" key="3">
    <source>
        <dbReference type="Proteomes" id="UP000244223"/>
    </source>
</evidence>
<dbReference type="GO" id="GO:0008081">
    <property type="term" value="F:phosphoric diester hydrolase activity"/>
    <property type="evidence" value="ECO:0007669"/>
    <property type="project" value="InterPro"/>
</dbReference>
<protein>
    <submittedName>
        <fullName evidence="2">Glycerophosphoryl diester phosphodiesterase</fullName>
    </submittedName>
</protein>
<dbReference type="AlphaFoldDB" id="A0A2T5J0A6"/>
<name>A0A2T5J0A6_9GAMM</name>
<dbReference type="InterPro" id="IPR030395">
    <property type="entry name" value="GP_PDE_dom"/>
</dbReference>